<comment type="subcellular location">
    <subcellularLocation>
        <location evidence="1">Membrane</location>
        <topology evidence="1">Peripheral membrane protein</topology>
    </subcellularLocation>
</comment>
<feature type="compositionally biased region" description="Polar residues" evidence="6">
    <location>
        <begin position="656"/>
        <end position="684"/>
    </location>
</feature>
<dbReference type="GO" id="GO:0005737">
    <property type="term" value="C:cytoplasm"/>
    <property type="evidence" value="ECO:0007669"/>
    <property type="project" value="UniProtKB-ARBA"/>
</dbReference>
<proteinExistence type="inferred from homology"/>
<feature type="domain" description="GAT" evidence="8">
    <location>
        <begin position="321"/>
        <end position="409"/>
    </location>
</feature>
<dbReference type="Gene3D" id="1.20.58.160">
    <property type="match status" value="1"/>
</dbReference>
<dbReference type="AlphaFoldDB" id="A0A0E0BGC5"/>
<dbReference type="InterPro" id="IPR044836">
    <property type="entry name" value="TOL_plant"/>
</dbReference>
<dbReference type="PROSITE" id="PS50179">
    <property type="entry name" value="VHS"/>
    <property type="match status" value="1"/>
</dbReference>
<feature type="compositionally biased region" description="Polar residues" evidence="6">
    <location>
        <begin position="40"/>
        <end position="52"/>
    </location>
</feature>
<dbReference type="eggNOG" id="KOG1087">
    <property type="taxonomic scope" value="Eukaryota"/>
</dbReference>
<evidence type="ECO:0000256" key="4">
    <source>
        <dbReference type="ARBA" id="ARBA00022927"/>
    </source>
</evidence>
<evidence type="ECO:0000256" key="6">
    <source>
        <dbReference type="SAM" id="MobiDB-lite"/>
    </source>
</evidence>
<feature type="region of interest" description="Disordered" evidence="6">
    <location>
        <begin position="407"/>
        <end position="716"/>
    </location>
</feature>
<dbReference type="CDD" id="cd03561">
    <property type="entry name" value="VHS"/>
    <property type="match status" value="1"/>
</dbReference>
<name>A0A0E0BGC5_9ORYZ</name>
<evidence type="ECO:0000259" key="7">
    <source>
        <dbReference type="PROSITE" id="PS50179"/>
    </source>
</evidence>
<dbReference type="PROSITE" id="PS50909">
    <property type="entry name" value="GAT"/>
    <property type="match status" value="1"/>
</dbReference>
<dbReference type="GO" id="GO:0043130">
    <property type="term" value="F:ubiquitin binding"/>
    <property type="evidence" value="ECO:0007669"/>
    <property type="project" value="InterPro"/>
</dbReference>
<evidence type="ECO:0000256" key="2">
    <source>
        <dbReference type="ARBA" id="ARBA00007708"/>
    </source>
</evidence>
<dbReference type="Gene3D" id="1.25.40.90">
    <property type="match status" value="1"/>
</dbReference>
<keyword evidence="3" id="KW-0813">Transport</keyword>
<evidence type="ECO:0000256" key="1">
    <source>
        <dbReference type="ARBA" id="ARBA00004170"/>
    </source>
</evidence>
<dbReference type="PANTHER" id="PTHR45898:SF14">
    <property type="entry name" value="TOM1-LIKE PROTEIN 4"/>
    <property type="match status" value="1"/>
</dbReference>
<evidence type="ECO:0000313" key="9">
    <source>
        <dbReference type="EnsemblPlants" id="OGLUM11G05590.1"/>
    </source>
</evidence>
<feature type="compositionally biased region" description="Low complexity" evidence="6">
    <location>
        <begin position="516"/>
        <end position="527"/>
    </location>
</feature>
<feature type="compositionally biased region" description="Pro residues" evidence="6">
    <location>
        <begin position="476"/>
        <end position="487"/>
    </location>
</feature>
<sequence>MAFYSGWWSHQAVYHPPLQPFSFLLISSSKPSHRNSSNPTVRSHLSLSSPSQARPGPPDRRKEAALVLLGAESRGGGRSDSDLGFLVGKMATAVACAERATSDMLIGPDWAVNIELCDIINMDPGQAKDTLKLLKKRLGNKNSKVQILTLYVLETLSKNCGDVVYQQIIERDILSEMVKIVKKKPDLNVREKILSLIDTWQVAFGGASGRYPQYHAAYQELRNAGVDFPPREENTVPLFTPPQTQPLRQPHLYPPPGQSYEDAAIQASLQSSAPSAPALRQQKAVSMLLLDDLCASKLNPEDLQLSTTGEYGKKPYRQDIHRTRAILSEIQSARGIVDVLDEMLNALDHRHPEGVREEVIVDLVGQCRSYQGRVMDLVSNTGDESLLFQALGLNDELQRVLQRHDDIAKGVPPGSGPAPAAANVNQGTAPPRPTGVSFSPLLNVHHEDDEPEDESARDGTATQGNLPSAPKSERPYPSPLLPPPPSSKRPVFTEASSVDYLSGDSYKTEKVSDDFINPTAPANIPAPSHSKTETNPPPSYDSRSESVSDDFINPTAAPSFSMPSRPMSESNRPVVNRQESLPDDDFINPTAMPGFSSSSNANKYGDSGEDLPKAPWEAQAPGSLPPPPARYGQRQQYFEQQHGLPSGNNGAGYNGLVSQTEGLSLNQRNTENERGSSVPTASRQTKPEDSLFKDLVDFAKNKPSSPSKPANSRRTR</sequence>
<dbReference type="InterPro" id="IPR038425">
    <property type="entry name" value="GAT_sf"/>
</dbReference>
<feature type="compositionally biased region" description="Polar residues" evidence="6">
    <location>
        <begin position="556"/>
        <end position="579"/>
    </location>
</feature>
<reference evidence="9" key="1">
    <citation type="submission" date="2015-04" db="UniProtKB">
        <authorList>
            <consortium name="EnsemblPlants"/>
        </authorList>
    </citation>
    <scope>IDENTIFICATION</scope>
</reference>
<dbReference type="CDD" id="cd14231">
    <property type="entry name" value="GAT_GGA-like_plant"/>
    <property type="match status" value="1"/>
</dbReference>
<keyword evidence="4" id="KW-0653">Protein transport</keyword>
<dbReference type="SUPFAM" id="SSF89009">
    <property type="entry name" value="GAT-like domain"/>
    <property type="match status" value="1"/>
</dbReference>
<organism evidence="9">
    <name type="scientific">Oryza glumipatula</name>
    <dbReference type="NCBI Taxonomy" id="40148"/>
    <lineage>
        <taxon>Eukaryota</taxon>
        <taxon>Viridiplantae</taxon>
        <taxon>Streptophyta</taxon>
        <taxon>Embryophyta</taxon>
        <taxon>Tracheophyta</taxon>
        <taxon>Spermatophyta</taxon>
        <taxon>Magnoliopsida</taxon>
        <taxon>Liliopsida</taxon>
        <taxon>Poales</taxon>
        <taxon>Poaceae</taxon>
        <taxon>BOP clade</taxon>
        <taxon>Oryzoideae</taxon>
        <taxon>Oryzeae</taxon>
        <taxon>Oryzinae</taxon>
        <taxon>Oryza</taxon>
    </lineage>
</organism>
<reference evidence="9" key="2">
    <citation type="submission" date="2018-05" db="EMBL/GenBank/DDBJ databases">
        <title>OgluRS3 (Oryza glumaepatula Reference Sequence Version 3).</title>
        <authorList>
            <person name="Zhang J."/>
            <person name="Kudrna D."/>
            <person name="Lee S."/>
            <person name="Talag J."/>
            <person name="Welchert J."/>
            <person name="Wing R.A."/>
        </authorList>
    </citation>
    <scope>NUCLEOTIDE SEQUENCE [LARGE SCALE GENOMIC DNA]</scope>
</reference>
<dbReference type="InterPro" id="IPR004152">
    <property type="entry name" value="GAT_dom"/>
</dbReference>
<dbReference type="GO" id="GO:0035091">
    <property type="term" value="F:phosphatidylinositol binding"/>
    <property type="evidence" value="ECO:0007669"/>
    <property type="project" value="InterPro"/>
</dbReference>
<evidence type="ECO:0000313" key="10">
    <source>
        <dbReference type="Proteomes" id="UP000026961"/>
    </source>
</evidence>
<dbReference type="PANTHER" id="PTHR45898">
    <property type="entry name" value="TOM1-LIKE PROTEIN"/>
    <property type="match status" value="1"/>
</dbReference>
<dbReference type="STRING" id="40148.A0A0E0BGC5"/>
<comment type="similarity">
    <text evidence="2">Belongs to the TOM1 family.</text>
</comment>
<evidence type="ECO:0000256" key="3">
    <source>
        <dbReference type="ARBA" id="ARBA00022448"/>
    </source>
</evidence>
<feature type="region of interest" description="Disordered" evidence="6">
    <location>
        <begin position="34"/>
        <end position="61"/>
    </location>
</feature>
<dbReference type="InterPro" id="IPR008942">
    <property type="entry name" value="ENTH_VHS"/>
</dbReference>
<evidence type="ECO:0008006" key="11">
    <source>
        <dbReference type="Google" id="ProtNLM"/>
    </source>
</evidence>
<accession>A0A0E0BGC5</accession>
<dbReference type="EnsemblPlants" id="OGLUM11G05590.1">
    <property type="protein sequence ID" value="OGLUM11G05590.1"/>
    <property type="gene ID" value="OGLUM11G05590"/>
</dbReference>
<dbReference type="SMART" id="SM00288">
    <property type="entry name" value="VHS"/>
    <property type="match status" value="1"/>
</dbReference>
<dbReference type="Gramene" id="OGLUM11G05590.1">
    <property type="protein sequence ID" value="OGLUM11G05590.1"/>
    <property type="gene ID" value="OGLUM11G05590"/>
</dbReference>
<dbReference type="Proteomes" id="UP000026961">
    <property type="component" value="Chromosome 11"/>
</dbReference>
<feature type="compositionally biased region" description="Low complexity" evidence="6">
    <location>
        <begin position="701"/>
        <end position="710"/>
    </location>
</feature>
<dbReference type="GO" id="GO:0043328">
    <property type="term" value="P:protein transport to vacuole involved in ubiquitin-dependent protein catabolic process via the multivesicular body sorting pathway"/>
    <property type="evidence" value="ECO:0007669"/>
    <property type="project" value="InterPro"/>
</dbReference>
<protein>
    <recommendedName>
        <fullName evidence="11">VHS domain-containing protein</fullName>
    </recommendedName>
</protein>
<evidence type="ECO:0000259" key="8">
    <source>
        <dbReference type="PROSITE" id="PS50909"/>
    </source>
</evidence>
<dbReference type="GO" id="GO:0016020">
    <property type="term" value="C:membrane"/>
    <property type="evidence" value="ECO:0007669"/>
    <property type="project" value="UniProtKB-SubCell"/>
</dbReference>
<feature type="compositionally biased region" description="Basic and acidic residues" evidence="6">
    <location>
        <begin position="685"/>
        <end position="700"/>
    </location>
</feature>
<dbReference type="SUPFAM" id="SSF48464">
    <property type="entry name" value="ENTH/VHS domain"/>
    <property type="match status" value="1"/>
</dbReference>
<keyword evidence="5" id="KW-0472">Membrane</keyword>
<dbReference type="Pfam" id="PF03127">
    <property type="entry name" value="GAT"/>
    <property type="match status" value="1"/>
</dbReference>
<evidence type="ECO:0000256" key="5">
    <source>
        <dbReference type="ARBA" id="ARBA00023136"/>
    </source>
</evidence>
<dbReference type="FunFam" id="1.25.40.90:FF:000028">
    <property type="entry name" value="TOM1-like protein 2"/>
    <property type="match status" value="1"/>
</dbReference>
<feature type="domain" description="VHS" evidence="7">
    <location>
        <begin position="100"/>
        <end position="229"/>
    </location>
</feature>
<dbReference type="Pfam" id="PF00790">
    <property type="entry name" value="VHS"/>
    <property type="match status" value="1"/>
</dbReference>
<dbReference type="InterPro" id="IPR002014">
    <property type="entry name" value="VHS_dom"/>
</dbReference>
<keyword evidence="10" id="KW-1185">Reference proteome</keyword>